<evidence type="ECO:0000256" key="3">
    <source>
        <dbReference type="SAM" id="SignalP"/>
    </source>
</evidence>
<feature type="transmembrane region" description="Helical" evidence="2">
    <location>
        <begin position="476"/>
        <end position="495"/>
    </location>
</feature>
<evidence type="ECO:0000313" key="4">
    <source>
        <dbReference type="EMBL" id="RNM16247.1"/>
    </source>
</evidence>
<keyword evidence="5" id="KW-1185">Reference proteome</keyword>
<reference evidence="4 5" key="1">
    <citation type="submission" date="2018-11" db="EMBL/GenBank/DDBJ databases">
        <authorList>
            <person name="Li F."/>
        </authorList>
    </citation>
    <scope>NUCLEOTIDE SEQUENCE [LARGE SCALE GENOMIC DNA]</scope>
    <source>
        <strain evidence="4 5">Gsoil 818</strain>
    </source>
</reference>
<dbReference type="NCBIfam" id="NF040603">
    <property type="entry name" value="choice_anch_P"/>
    <property type="match status" value="1"/>
</dbReference>
<evidence type="ECO:0000256" key="2">
    <source>
        <dbReference type="SAM" id="Phobius"/>
    </source>
</evidence>
<accession>A0A3N0GUW7</accession>
<gene>
    <name evidence="4" type="ORF">EFL26_05665</name>
</gene>
<dbReference type="Proteomes" id="UP000279994">
    <property type="component" value="Unassembled WGS sequence"/>
</dbReference>
<name>A0A3N0GUW7_9ACTN</name>
<feature type="region of interest" description="Disordered" evidence="1">
    <location>
        <begin position="156"/>
        <end position="177"/>
    </location>
</feature>
<feature type="signal peptide" evidence="3">
    <location>
        <begin position="1"/>
        <end position="21"/>
    </location>
</feature>
<dbReference type="OrthoDB" id="3777113at2"/>
<evidence type="ECO:0008006" key="6">
    <source>
        <dbReference type="Google" id="ProtNLM"/>
    </source>
</evidence>
<dbReference type="AlphaFoldDB" id="A0A3N0GUW7"/>
<keyword evidence="3" id="KW-0732">Signal</keyword>
<keyword evidence="2" id="KW-0472">Membrane</keyword>
<comment type="caution">
    <text evidence="4">The sequence shown here is derived from an EMBL/GenBank/DDBJ whole genome shotgun (WGS) entry which is preliminary data.</text>
</comment>
<feature type="chain" id="PRO_5039421977" description="Choice-of-anchor G family protein" evidence="3">
    <location>
        <begin position="22"/>
        <end position="523"/>
    </location>
</feature>
<feature type="region of interest" description="Disordered" evidence="1">
    <location>
        <begin position="410"/>
        <end position="463"/>
    </location>
</feature>
<proteinExistence type="predicted"/>
<keyword evidence="2" id="KW-1133">Transmembrane helix</keyword>
<evidence type="ECO:0000256" key="1">
    <source>
        <dbReference type="SAM" id="MobiDB-lite"/>
    </source>
</evidence>
<sequence>MRRTFVVLTAVGALMAAPLVAAPSQAVVRTDPDFSGFTTQATATPLRIEVYEPAIPIPSDPQAEMDFSYTRVDGTSGPTGSARASALWPGDSIGEGFKTFGEQLGLPEALYQNGYPAQVNAQSPGDITQAAQEPLPGMVARVNATDKKAIAKAGYGTGGDVPEGHAGDGTTPKPANPLTSLLGGDLSALGNILTGTATGNGDNPVSTSPLGMLSLLVNANGMQSISTTDYSGDKVIATATSRLGELDILGGLIKLTGIEVVAKTTSNIADGGKVSTRVNYGGMTIAGTPFAFTSDGFVAGGAPVAAPGLPTNATDALKALGISIEIPKPTATTDGAQATAAAQGPTITIDTAPLRSKLPDLPLADLINKFPDQAAQLKSLLLALTEAHPKIVVKLGGVTSQAETVAAIGDDTTAAGPTTSDSSAASSASGPAAGSGTAAPPATSAEAAPAASTAPTTTTPVKTVSAVPGLPPLGSVPGMLTLLGMLLAAGAGWYLRRAGGLLFGVGATCSHGLKAGIPDLRKA</sequence>
<organism evidence="4 5">
    <name type="scientific">Nocardioides pocheonensis</name>
    <dbReference type="NCBI Taxonomy" id="661485"/>
    <lineage>
        <taxon>Bacteria</taxon>
        <taxon>Bacillati</taxon>
        <taxon>Actinomycetota</taxon>
        <taxon>Actinomycetes</taxon>
        <taxon>Propionibacteriales</taxon>
        <taxon>Nocardioidaceae</taxon>
        <taxon>Nocardioides</taxon>
    </lineage>
</organism>
<keyword evidence="2" id="KW-0812">Transmembrane</keyword>
<dbReference type="RefSeq" id="WP_123221935.1">
    <property type="nucleotide sequence ID" value="NZ_RJSF01000011.1"/>
</dbReference>
<evidence type="ECO:0000313" key="5">
    <source>
        <dbReference type="Proteomes" id="UP000279994"/>
    </source>
</evidence>
<dbReference type="EMBL" id="RJSF01000011">
    <property type="protein sequence ID" value="RNM16247.1"/>
    <property type="molecule type" value="Genomic_DNA"/>
</dbReference>
<protein>
    <recommendedName>
        <fullName evidence="6">Choice-of-anchor G family protein</fullName>
    </recommendedName>
</protein>